<protein>
    <submittedName>
        <fullName evidence="2">Uncharacterized protein</fullName>
    </submittedName>
</protein>
<keyword evidence="1" id="KW-1133">Transmembrane helix</keyword>
<name>A0A934VYG5_9BACT</name>
<evidence type="ECO:0000256" key="1">
    <source>
        <dbReference type="SAM" id="Phobius"/>
    </source>
</evidence>
<keyword evidence="3" id="KW-1185">Reference proteome</keyword>
<sequence length="122" mass="13555">MKTAITLASLTVAFLAFCLLQAWHWPIKAPPDWQPAWWQIQSLVGPGYYVAAPAFLAPVMLNKIGVESSTVQITVAAFITFIELTIVFYMMIGLTLHIQKRYCKENEPSSSSNPPPAPYGLQ</sequence>
<evidence type="ECO:0000313" key="2">
    <source>
        <dbReference type="EMBL" id="MBK1884494.1"/>
    </source>
</evidence>
<keyword evidence="1" id="KW-0472">Membrane</keyword>
<organism evidence="2 3">
    <name type="scientific">Luteolibacter pohnpeiensis</name>
    <dbReference type="NCBI Taxonomy" id="454153"/>
    <lineage>
        <taxon>Bacteria</taxon>
        <taxon>Pseudomonadati</taxon>
        <taxon>Verrucomicrobiota</taxon>
        <taxon>Verrucomicrobiia</taxon>
        <taxon>Verrucomicrobiales</taxon>
        <taxon>Verrucomicrobiaceae</taxon>
        <taxon>Luteolibacter</taxon>
    </lineage>
</organism>
<evidence type="ECO:0000313" key="3">
    <source>
        <dbReference type="Proteomes" id="UP000603141"/>
    </source>
</evidence>
<dbReference type="AlphaFoldDB" id="A0A934VYG5"/>
<reference evidence="2" key="1">
    <citation type="submission" date="2021-01" db="EMBL/GenBank/DDBJ databases">
        <title>Modified the classification status of verrucomicrobia.</title>
        <authorList>
            <person name="Feng X."/>
        </authorList>
    </citation>
    <scope>NUCLEOTIDE SEQUENCE</scope>
    <source>
        <strain evidence="2">KCTC 22041</strain>
    </source>
</reference>
<dbReference type="EMBL" id="JAENIJ010000053">
    <property type="protein sequence ID" value="MBK1884494.1"/>
    <property type="molecule type" value="Genomic_DNA"/>
</dbReference>
<proteinExistence type="predicted"/>
<feature type="transmembrane region" description="Helical" evidence="1">
    <location>
        <begin position="73"/>
        <end position="96"/>
    </location>
</feature>
<dbReference type="Proteomes" id="UP000603141">
    <property type="component" value="Unassembled WGS sequence"/>
</dbReference>
<accession>A0A934VYG5</accession>
<feature type="transmembrane region" description="Helical" evidence="1">
    <location>
        <begin position="38"/>
        <end position="61"/>
    </location>
</feature>
<dbReference type="RefSeq" id="WP_200273735.1">
    <property type="nucleotide sequence ID" value="NZ_JAENIJ010000053.1"/>
</dbReference>
<comment type="caution">
    <text evidence="2">The sequence shown here is derived from an EMBL/GenBank/DDBJ whole genome shotgun (WGS) entry which is preliminary data.</text>
</comment>
<gene>
    <name evidence="2" type="ORF">JIN85_18910</name>
</gene>
<keyword evidence="1" id="KW-0812">Transmembrane</keyword>